<evidence type="ECO:0000313" key="3">
    <source>
        <dbReference type="EMBL" id="CAE0717322.1"/>
    </source>
</evidence>
<proteinExistence type="predicted"/>
<feature type="region of interest" description="Disordered" evidence="1">
    <location>
        <begin position="153"/>
        <end position="184"/>
    </location>
</feature>
<feature type="chain" id="PRO_5031242516" evidence="2">
    <location>
        <begin position="23"/>
        <end position="739"/>
    </location>
</feature>
<reference evidence="3" key="1">
    <citation type="submission" date="2021-01" db="EMBL/GenBank/DDBJ databases">
        <authorList>
            <person name="Corre E."/>
            <person name="Pelletier E."/>
            <person name="Niang G."/>
            <person name="Scheremetjew M."/>
            <person name="Finn R."/>
            <person name="Kale V."/>
            <person name="Holt S."/>
            <person name="Cochrane G."/>
            <person name="Meng A."/>
            <person name="Brown T."/>
            <person name="Cohen L."/>
        </authorList>
    </citation>
    <scope>NUCLEOTIDE SEQUENCE</scope>
    <source>
        <strain evidence="3">10249 10 AB</strain>
    </source>
</reference>
<protein>
    <submittedName>
        <fullName evidence="3">Uncharacterized protein</fullName>
    </submittedName>
</protein>
<dbReference type="AlphaFoldDB" id="A0A7S4AIY4"/>
<evidence type="ECO:0000256" key="1">
    <source>
        <dbReference type="SAM" id="MobiDB-lite"/>
    </source>
</evidence>
<name>A0A7S4AIY4_9STRA</name>
<keyword evidence="2" id="KW-0732">Signal</keyword>
<gene>
    <name evidence="3" type="ORF">PAUS00366_LOCUS10074</name>
</gene>
<dbReference type="EMBL" id="HBIX01013645">
    <property type="protein sequence ID" value="CAE0717322.1"/>
    <property type="molecule type" value="Transcribed_RNA"/>
</dbReference>
<feature type="signal peptide" evidence="2">
    <location>
        <begin position="1"/>
        <end position="22"/>
    </location>
</feature>
<evidence type="ECO:0000256" key="2">
    <source>
        <dbReference type="SAM" id="SignalP"/>
    </source>
</evidence>
<accession>A0A7S4AIY4</accession>
<feature type="compositionally biased region" description="Polar residues" evidence="1">
    <location>
        <begin position="24"/>
        <end position="35"/>
    </location>
</feature>
<sequence>MARITTRLALLLLATVTSRAIATDTGNPTSTQLRGSSNNDSDSDIDNGTPPAVERILRGGSETTSTAARPNTLFEFCPVERPQANSRCRTPNQICEYSHSFNGCSWDTLECLPSSICSCLEELDRETNVLVSTWACKGMSRQSCGDVAKASGIETPRGLPTGGCNPEAASPTPPPSNDSGNIDDTNVDNNKNCPMLSPGSNSDCDASQNGSQCHYDHIYTGCTWDELQCSWATRCECNAGTWYCLMKAITLCDIATTSTTMFGSAIRNNSIRNGSIIGDGRPSVYENVPEDLPIGRNCDPKEDLPVATKEDGCPVLSPENDTECDVFHFNSGCNYDHVYMGCSWDELQCQWTKSCKCNAGKWMCESLFILDCDTRGDAVPEGLPEGEICDPNEEVPTAETIVKEDNCPELSPLSNPQYPQCEVSRNGSVCHYGHLYTGCTWEELQCSAVTSCTCDAGTWSCMMKTIKPCEMVTTGVFNPNGPTLVTVVPEGLPTLETCDPKKALPTAETIVKEDNCPVLSPVSNSQCDVSHNGLMCHYDHVYTGCTWDDLECNWTTMCECSAGTWYCLMKTITSCEMATTGAFDPDGNRTAITIVPEGLPNGEKCYPNEALPTSTTNMTWPVIIVPPTTDGTGAVEGRLDDECPTSADYGGKCVDTYVDNLVCEYDHMYTGCTWEDLACTAILECTCNQFGDELWACRSFAMMQCESKPEGLPFGQSCSPTPQKTNTTVEEIFADRAVP</sequence>
<organism evidence="3">
    <name type="scientific">Pseudo-nitzschia australis</name>
    <dbReference type="NCBI Taxonomy" id="44445"/>
    <lineage>
        <taxon>Eukaryota</taxon>
        <taxon>Sar</taxon>
        <taxon>Stramenopiles</taxon>
        <taxon>Ochrophyta</taxon>
        <taxon>Bacillariophyta</taxon>
        <taxon>Bacillariophyceae</taxon>
        <taxon>Bacillariophycidae</taxon>
        <taxon>Bacillariales</taxon>
        <taxon>Bacillariaceae</taxon>
        <taxon>Pseudo-nitzschia</taxon>
    </lineage>
</organism>
<feature type="region of interest" description="Disordered" evidence="1">
    <location>
        <begin position="23"/>
        <end position="51"/>
    </location>
</feature>